<dbReference type="EMBL" id="SEOQ01000005">
    <property type="protein sequence ID" value="TFY72776.1"/>
    <property type="molecule type" value="Genomic_DNA"/>
</dbReference>
<dbReference type="Proteomes" id="UP000298327">
    <property type="component" value="Unassembled WGS sequence"/>
</dbReference>
<feature type="compositionally biased region" description="Basic residues" evidence="1">
    <location>
        <begin position="480"/>
        <end position="490"/>
    </location>
</feature>
<feature type="compositionally biased region" description="Polar residues" evidence="1">
    <location>
        <begin position="771"/>
        <end position="780"/>
    </location>
</feature>
<feature type="compositionally biased region" description="Basic and acidic residues" evidence="1">
    <location>
        <begin position="405"/>
        <end position="426"/>
    </location>
</feature>
<feature type="region of interest" description="Disordered" evidence="1">
    <location>
        <begin position="58"/>
        <end position="127"/>
    </location>
</feature>
<feature type="compositionally biased region" description="Polar residues" evidence="1">
    <location>
        <begin position="456"/>
        <end position="471"/>
    </location>
</feature>
<protein>
    <submittedName>
        <fullName evidence="2">Uncharacterized protein</fullName>
    </submittedName>
</protein>
<feature type="compositionally biased region" description="Polar residues" evidence="1">
    <location>
        <begin position="298"/>
        <end position="316"/>
    </location>
</feature>
<organism evidence="2 3">
    <name type="scientific">Dentipellis fragilis</name>
    <dbReference type="NCBI Taxonomy" id="205917"/>
    <lineage>
        <taxon>Eukaryota</taxon>
        <taxon>Fungi</taxon>
        <taxon>Dikarya</taxon>
        <taxon>Basidiomycota</taxon>
        <taxon>Agaricomycotina</taxon>
        <taxon>Agaricomycetes</taxon>
        <taxon>Russulales</taxon>
        <taxon>Hericiaceae</taxon>
        <taxon>Dentipellis</taxon>
    </lineage>
</organism>
<accession>A0A4Y9ZD61</accession>
<feature type="compositionally biased region" description="Low complexity" evidence="1">
    <location>
        <begin position="10"/>
        <end position="43"/>
    </location>
</feature>
<dbReference type="AlphaFoldDB" id="A0A4Y9ZD61"/>
<feature type="compositionally biased region" description="Low complexity" evidence="1">
    <location>
        <begin position="547"/>
        <end position="560"/>
    </location>
</feature>
<feature type="region of interest" description="Disordered" evidence="1">
    <location>
        <begin position="1"/>
        <end position="43"/>
    </location>
</feature>
<comment type="caution">
    <text evidence="2">The sequence shown here is derived from an EMBL/GenBank/DDBJ whole genome shotgun (WGS) entry which is preliminary data.</text>
</comment>
<feature type="compositionally biased region" description="Basic and acidic residues" evidence="1">
    <location>
        <begin position="218"/>
        <end position="228"/>
    </location>
</feature>
<proteinExistence type="predicted"/>
<feature type="compositionally biased region" description="Pro residues" evidence="1">
    <location>
        <begin position="106"/>
        <end position="116"/>
    </location>
</feature>
<sequence>MSSTLSPQQSNTSRPWWSRSSSSKSLNNEKSSSSAAKQGSSKKFNTLATAIGLKPKKTALAIQDPPSPVLPLHTPDIDEPPPLTFTTRPPAKSVSTVRSWDDLPEPRTPSEPWTPEPPKDRSSFSRSVMTVSDVDPFASRYVNPGHDHARLSVFSDASTSDSHGRKGDHSSEYNRTSYASSSSHSHRRADMTSDAAAMASSSLMSPDLDRRRLSRLTVESEKIVRREPPFLPPQSAPASPRLNVDGPSDPRHRVRSSASSTTLTDKKPLKASDMPALPHLKTRPRGMTESTPARRGPLSSSDTRPTPSQYPTNISPLDSRPRVVVRQPSLNRVQPLYPPSAPPTAGLPAPPQRNPHSSSRVYLGEQLREPSPASTNSSSSLSFASSASSHYESARTRTQSQGARGKLEKPQSANDRARVLAREASRGRSSTGAANTPAAPPSRVEFSPTRTLKKAVSQQSLPKRSSGTGPPTVTEENKSLKKQRSFHHSRIPIPPMPASLWHSHSSPPPMPTGHEEISPILEHRRGSGNSVFGMQNPGVVRKRLFSGSSMRRSTSSQAHSAADDDGHSIFSSPGGNEYRFSGSAASAGNHSDATSSSFWDEAEAPTSPSGMDYIPQQIMSPADMLRVEALLQEESLAKAGRPRGESFTSVSTSMSNALSIGTSVSHGPSDWASHEEFSPISEIPSNCLSGSPQAARVSTGTRHAHRPTSMLSKNTSPPVHTNVRPSTAQTSPSRSSFFGASSTNSFSLPPPPRVRPSTATGADPSPGGFNHRTSFVQMSPLSPPPAWKNNVRRAATTSDKVIPKRHSIMKKPSFLEIEDEREKAKSPDLGDNFLDMDFGKASFDTVRSEEEQGEFGPR</sequence>
<evidence type="ECO:0000313" key="2">
    <source>
        <dbReference type="EMBL" id="TFY72776.1"/>
    </source>
</evidence>
<evidence type="ECO:0000256" key="1">
    <source>
        <dbReference type="SAM" id="MobiDB-lite"/>
    </source>
</evidence>
<feature type="region of interest" description="Disordered" evidence="1">
    <location>
        <begin position="682"/>
        <end position="798"/>
    </location>
</feature>
<feature type="compositionally biased region" description="Low complexity" evidence="1">
    <location>
        <begin position="731"/>
        <end position="747"/>
    </location>
</feature>
<feature type="compositionally biased region" description="Low complexity" evidence="1">
    <location>
        <begin position="371"/>
        <end position="391"/>
    </location>
</feature>
<name>A0A4Y9ZD61_9AGAM</name>
<feature type="compositionally biased region" description="Basic and acidic residues" evidence="1">
    <location>
        <begin position="162"/>
        <end position="172"/>
    </location>
</feature>
<dbReference type="OrthoDB" id="3195323at2759"/>
<feature type="compositionally biased region" description="Low complexity" evidence="1">
    <location>
        <begin position="173"/>
        <end position="183"/>
    </location>
</feature>
<feature type="compositionally biased region" description="Polar residues" evidence="1">
    <location>
        <begin position="683"/>
        <end position="701"/>
    </location>
</feature>
<feature type="compositionally biased region" description="Low complexity" evidence="1">
    <location>
        <begin position="192"/>
        <end position="206"/>
    </location>
</feature>
<feature type="compositionally biased region" description="Polar residues" evidence="1">
    <location>
        <begin position="709"/>
        <end position="730"/>
    </location>
</feature>
<reference evidence="2 3" key="1">
    <citation type="submission" date="2019-02" db="EMBL/GenBank/DDBJ databases">
        <title>Genome sequencing of the rare red list fungi Dentipellis fragilis.</title>
        <authorList>
            <person name="Buettner E."/>
            <person name="Kellner H."/>
        </authorList>
    </citation>
    <scope>NUCLEOTIDE SEQUENCE [LARGE SCALE GENOMIC DNA]</scope>
    <source>
        <strain evidence="2 3">DSM 105465</strain>
    </source>
</reference>
<keyword evidence="3" id="KW-1185">Reference proteome</keyword>
<evidence type="ECO:0000313" key="3">
    <source>
        <dbReference type="Proteomes" id="UP000298327"/>
    </source>
</evidence>
<gene>
    <name evidence="2" type="ORF">EVG20_g213</name>
</gene>
<feature type="region of interest" description="Disordered" evidence="1">
    <location>
        <begin position="152"/>
        <end position="516"/>
    </location>
</feature>
<feature type="region of interest" description="Disordered" evidence="1">
    <location>
        <begin position="547"/>
        <end position="615"/>
    </location>
</feature>
<feature type="compositionally biased region" description="Polar residues" evidence="1">
    <location>
        <begin position="583"/>
        <end position="598"/>
    </location>
</feature>